<dbReference type="AlphaFoldDB" id="A0A265UWV3"/>
<feature type="signal peptide" evidence="1">
    <location>
        <begin position="1"/>
        <end position="23"/>
    </location>
</feature>
<evidence type="ECO:0000313" key="3">
    <source>
        <dbReference type="Proteomes" id="UP000216840"/>
    </source>
</evidence>
<feature type="chain" id="PRO_5012492625" description="Transporter" evidence="1">
    <location>
        <begin position="24"/>
        <end position="298"/>
    </location>
</feature>
<comment type="caution">
    <text evidence="2">The sequence shown here is derived from an EMBL/GenBank/DDBJ whole genome shotgun (WGS) entry which is preliminary data.</text>
</comment>
<dbReference type="EMBL" id="NGJN01000002">
    <property type="protein sequence ID" value="OZV69692.1"/>
    <property type="molecule type" value="Genomic_DNA"/>
</dbReference>
<evidence type="ECO:0008006" key="4">
    <source>
        <dbReference type="Google" id="ProtNLM"/>
    </source>
</evidence>
<sequence>MKILNYKSTLGILAILFCNLIHSQTTYVNEQTGKINDSSYVYFSFNYISDAVFMGRKDSIAAPYIYPTFLYHHKSGFYASSSLSYLTKANEGRVDLFLLTVGFDFNIRKLDGDISVTAYFFNEDSYNVISEVGSDITARLEYDFDIITLGLSASSFFNTDSSTDFFLSSEVRHDFMTTNDKFQFSPTIGIYFGTQNFYEQYFVNNRFGNGRGQSSGQGQTPLDTLQSSSVVLNESDQFNLMSVEFSLPIWYTYKSYYVVIIPTFVIPQNEAVLRVDDALVKEDLDNSFYFIAGIYYRF</sequence>
<organism evidence="2 3">
    <name type="scientific">Winogradskyella aurantia</name>
    <dbReference type="NCBI Taxonomy" id="1915063"/>
    <lineage>
        <taxon>Bacteria</taxon>
        <taxon>Pseudomonadati</taxon>
        <taxon>Bacteroidota</taxon>
        <taxon>Flavobacteriia</taxon>
        <taxon>Flavobacteriales</taxon>
        <taxon>Flavobacteriaceae</taxon>
        <taxon>Winogradskyella</taxon>
    </lineage>
</organism>
<evidence type="ECO:0000313" key="2">
    <source>
        <dbReference type="EMBL" id="OZV69692.1"/>
    </source>
</evidence>
<proteinExistence type="predicted"/>
<evidence type="ECO:0000256" key="1">
    <source>
        <dbReference type="SAM" id="SignalP"/>
    </source>
</evidence>
<keyword evidence="3" id="KW-1185">Reference proteome</keyword>
<accession>A0A265UWV3</accession>
<dbReference type="Proteomes" id="UP000216840">
    <property type="component" value="Unassembled WGS sequence"/>
</dbReference>
<name>A0A265UWV3_9FLAO</name>
<protein>
    <recommendedName>
        <fullName evidence="4">Transporter</fullName>
    </recommendedName>
</protein>
<dbReference type="RefSeq" id="WP_094967285.1">
    <property type="nucleotide sequence ID" value="NZ_NGJN01000002.1"/>
</dbReference>
<dbReference type="OrthoDB" id="871919at2"/>
<reference evidence="2 3" key="1">
    <citation type="submission" date="2017-05" db="EMBL/GenBank/DDBJ databases">
        <title>The draft genome sequence of Idiomarina salinarum WNB302.</title>
        <authorList>
            <person name="Sun Y."/>
            <person name="Chen B."/>
            <person name="Du Z."/>
        </authorList>
    </citation>
    <scope>NUCLEOTIDE SEQUENCE [LARGE SCALE GENOMIC DNA]</scope>
    <source>
        <strain evidence="2 3">WNB302</strain>
    </source>
</reference>
<gene>
    <name evidence="2" type="ORF">CA834_03445</name>
</gene>
<keyword evidence="1" id="KW-0732">Signal</keyword>